<dbReference type="EMBL" id="AP014946">
    <property type="protein sequence ID" value="BAT60315.1"/>
    <property type="molecule type" value="Genomic_DNA"/>
</dbReference>
<dbReference type="AlphaFoldDB" id="A0A0S3PWK1"/>
<evidence type="ECO:0000313" key="3">
    <source>
        <dbReference type="Proteomes" id="UP000236884"/>
    </source>
</evidence>
<evidence type="ECO:0000259" key="1">
    <source>
        <dbReference type="Pfam" id="PF23544"/>
    </source>
</evidence>
<dbReference type="PANTHER" id="PTHR47708">
    <property type="match status" value="1"/>
</dbReference>
<reference evidence="2 3" key="1">
    <citation type="submission" date="2015-08" db="EMBL/GenBank/DDBJ databases">
        <title>Investigation of the bacterial diversity of lava forest soil.</title>
        <authorList>
            <person name="Lee J.S."/>
        </authorList>
    </citation>
    <scope>NUCLEOTIDE SEQUENCE [LARGE SCALE GENOMIC DNA]</scope>
    <source>
        <strain evidence="2 3">GJW-30</strain>
    </source>
</reference>
<accession>A0A0S3PWK1</accession>
<protein>
    <recommendedName>
        <fullName evidence="1">AtuA-like ferredoxin-fold domain-containing protein</fullName>
    </recommendedName>
</protein>
<dbReference type="RefSeq" id="WP_096356411.1">
    <property type="nucleotide sequence ID" value="NZ_AP014946.1"/>
</dbReference>
<keyword evidence="3" id="KW-1185">Reference proteome</keyword>
<dbReference type="KEGG" id="vgo:GJW-30_1_02851"/>
<sequence length="102" mass="11315">MKLRDLAHSRTGDKGDTSNISVIAYDPQDYEHLREHVTVERVRAHFGDIVQGDVTRYELPNIGALNFVLKGTLRGGVTRSLALDAHGKALSSALLDMEMPER</sequence>
<dbReference type="OrthoDB" id="21390at2"/>
<name>A0A0S3PWK1_9BRAD</name>
<dbReference type="Pfam" id="PF23544">
    <property type="entry name" value="AtuA_ferredoxin"/>
    <property type="match status" value="1"/>
</dbReference>
<gene>
    <name evidence="2" type="ORF">GJW-30_1_02851</name>
</gene>
<evidence type="ECO:0000313" key="2">
    <source>
        <dbReference type="EMBL" id="BAT60315.1"/>
    </source>
</evidence>
<dbReference type="Proteomes" id="UP000236884">
    <property type="component" value="Chromosome"/>
</dbReference>
<organism evidence="2 3">
    <name type="scientific">Variibacter gotjawalensis</name>
    <dbReference type="NCBI Taxonomy" id="1333996"/>
    <lineage>
        <taxon>Bacteria</taxon>
        <taxon>Pseudomonadati</taxon>
        <taxon>Pseudomonadota</taxon>
        <taxon>Alphaproteobacteria</taxon>
        <taxon>Hyphomicrobiales</taxon>
        <taxon>Nitrobacteraceae</taxon>
        <taxon>Variibacter</taxon>
    </lineage>
</organism>
<proteinExistence type="predicted"/>
<feature type="domain" description="AtuA-like ferredoxin-fold" evidence="1">
    <location>
        <begin position="1"/>
        <end position="99"/>
    </location>
</feature>
<dbReference type="PANTHER" id="PTHR47708:SF2">
    <property type="entry name" value="SI:CH73-132F6.5"/>
    <property type="match status" value="1"/>
</dbReference>
<dbReference type="InterPro" id="IPR056362">
    <property type="entry name" value="AtuA-like_ferredoxin_dom"/>
</dbReference>